<protein>
    <recommendedName>
        <fullName evidence="2">DUF6594 domain-containing protein</fullName>
    </recommendedName>
</protein>
<evidence type="ECO:0000259" key="2">
    <source>
        <dbReference type="Pfam" id="PF20237"/>
    </source>
</evidence>
<gene>
    <name evidence="3" type="ORF">QBC38DRAFT_507459</name>
</gene>
<keyword evidence="1" id="KW-0472">Membrane</keyword>
<dbReference type="AlphaFoldDB" id="A0AAN7H6I1"/>
<comment type="caution">
    <text evidence="3">The sequence shown here is derived from an EMBL/GenBank/DDBJ whole genome shotgun (WGS) entry which is preliminary data.</text>
</comment>
<reference evidence="3" key="2">
    <citation type="submission" date="2023-05" db="EMBL/GenBank/DDBJ databases">
        <authorList>
            <consortium name="Lawrence Berkeley National Laboratory"/>
            <person name="Steindorff A."/>
            <person name="Hensen N."/>
            <person name="Bonometti L."/>
            <person name="Westerberg I."/>
            <person name="Brannstrom I.O."/>
            <person name="Guillou S."/>
            <person name="Cros-Aarteil S."/>
            <person name="Calhoun S."/>
            <person name="Haridas S."/>
            <person name="Kuo A."/>
            <person name="Mondo S."/>
            <person name="Pangilinan J."/>
            <person name="Riley R."/>
            <person name="Labutti K."/>
            <person name="Andreopoulos B."/>
            <person name="Lipzen A."/>
            <person name="Chen C."/>
            <person name="Yanf M."/>
            <person name="Daum C."/>
            <person name="Ng V."/>
            <person name="Clum A."/>
            <person name="Ohm R."/>
            <person name="Martin F."/>
            <person name="Silar P."/>
            <person name="Natvig D."/>
            <person name="Lalanne C."/>
            <person name="Gautier V."/>
            <person name="Ament-Velasquez S.L."/>
            <person name="Kruys A."/>
            <person name="Hutchinson M.I."/>
            <person name="Powell A.J."/>
            <person name="Barry K."/>
            <person name="Miller A.N."/>
            <person name="Grigoriev I.V."/>
            <person name="Debuchy R."/>
            <person name="Gladieux P."/>
            <person name="Thoren M.H."/>
            <person name="Johannesson H."/>
        </authorList>
    </citation>
    <scope>NUCLEOTIDE SEQUENCE</scope>
    <source>
        <strain evidence="3">CBS 990.96</strain>
    </source>
</reference>
<evidence type="ECO:0000313" key="3">
    <source>
        <dbReference type="EMBL" id="KAK4230345.1"/>
    </source>
</evidence>
<feature type="transmembrane region" description="Helical" evidence="1">
    <location>
        <begin position="204"/>
        <end position="224"/>
    </location>
</feature>
<dbReference type="PANTHER" id="PTHR34502:SF4">
    <property type="entry name" value="DUF6594 DOMAIN-CONTAINING PROTEIN"/>
    <property type="match status" value="1"/>
</dbReference>
<dbReference type="Pfam" id="PF20237">
    <property type="entry name" value="DUF6594"/>
    <property type="match status" value="1"/>
</dbReference>
<keyword evidence="1" id="KW-1133">Transmembrane helix</keyword>
<dbReference type="Proteomes" id="UP001301958">
    <property type="component" value="Unassembled WGS sequence"/>
</dbReference>
<dbReference type="EMBL" id="MU865299">
    <property type="protein sequence ID" value="KAK4230345.1"/>
    <property type="molecule type" value="Genomic_DNA"/>
</dbReference>
<reference evidence="3" key="1">
    <citation type="journal article" date="2023" name="Mol. Phylogenet. Evol.">
        <title>Genome-scale phylogeny and comparative genomics of the fungal order Sordariales.</title>
        <authorList>
            <person name="Hensen N."/>
            <person name="Bonometti L."/>
            <person name="Westerberg I."/>
            <person name="Brannstrom I.O."/>
            <person name="Guillou S."/>
            <person name="Cros-Aarteil S."/>
            <person name="Calhoun S."/>
            <person name="Haridas S."/>
            <person name="Kuo A."/>
            <person name="Mondo S."/>
            <person name="Pangilinan J."/>
            <person name="Riley R."/>
            <person name="LaButti K."/>
            <person name="Andreopoulos B."/>
            <person name="Lipzen A."/>
            <person name="Chen C."/>
            <person name="Yan M."/>
            <person name="Daum C."/>
            <person name="Ng V."/>
            <person name="Clum A."/>
            <person name="Steindorff A."/>
            <person name="Ohm R.A."/>
            <person name="Martin F."/>
            <person name="Silar P."/>
            <person name="Natvig D.O."/>
            <person name="Lalanne C."/>
            <person name="Gautier V."/>
            <person name="Ament-Velasquez S.L."/>
            <person name="Kruys A."/>
            <person name="Hutchinson M.I."/>
            <person name="Powell A.J."/>
            <person name="Barry K."/>
            <person name="Miller A.N."/>
            <person name="Grigoriev I.V."/>
            <person name="Debuchy R."/>
            <person name="Gladieux P."/>
            <person name="Hiltunen Thoren M."/>
            <person name="Johannesson H."/>
        </authorList>
    </citation>
    <scope>NUCLEOTIDE SEQUENCE</scope>
    <source>
        <strain evidence="3">CBS 990.96</strain>
    </source>
</reference>
<accession>A0AAN7H6I1</accession>
<dbReference type="InterPro" id="IPR046529">
    <property type="entry name" value="DUF6594"/>
</dbReference>
<feature type="domain" description="DUF6594" evidence="2">
    <location>
        <begin position="11"/>
        <end position="244"/>
    </location>
</feature>
<sequence length="252" mass="28605">MQDETQPLPGFPFLADFIASDPDHSPVMFKRFGRLSARNLLYLQSELAELEAEQEVFDHENFGGTLSEKESMYNWRLFKERGHSGVTRDQARLELAERTQKALKMYKETLLLGSAILSLRPPTKQAHEAFHNCFMNRDCSATGFPSLAGASETLYDNREDLVALKRPAEEDRLTGFLRKRIGFLFKVEIRRSGEQMVTVSTHTVTVVNILIAATFLFGAILNLYHVKAETKRLAYAAVLVVFVSSDIREQAR</sequence>
<evidence type="ECO:0000313" key="4">
    <source>
        <dbReference type="Proteomes" id="UP001301958"/>
    </source>
</evidence>
<evidence type="ECO:0000256" key="1">
    <source>
        <dbReference type="SAM" id="Phobius"/>
    </source>
</evidence>
<dbReference type="PANTHER" id="PTHR34502">
    <property type="entry name" value="DUF6594 DOMAIN-CONTAINING PROTEIN-RELATED"/>
    <property type="match status" value="1"/>
</dbReference>
<name>A0AAN7H6I1_9PEZI</name>
<keyword evidence="4" id="KW-1185">Reference proteome</keyword>
<proteinExistence type="predicted"/>
<organism evidence="3 4">
    <name type="scientific">Podospora fimiseda</name>
    <dbReference type="NCBI Taxonomy" id="252190"/>
    <lineage>
        <taxon>Eukaryota</taxon>
        <taxon>Fungi</taxon>
        <taxon>Dikarya</taxon>
        <taxon>Ascomycota</taxon>
        <taxon>Pezizomycotina</taxon>
        <taxon>Sordariomycetes</taxon>
        <taxon>Sordariomycetidae</taxon>
        <taxon>Sordariales</taxon>
        <taxon>Podosporaceae</taxon>
        <taxon>Podospora</taxon>
    </lineage>
</organism>
<keyword evidence="1" id="KW-0812">Transmembrane</keyword>